<feature type="compositionally biased region" description="Polar residues" evidence="1">
    <location>
        <begin position="76"/>
        <end position="85"/>
    </location>
</feature>
<evidence type="ECO:0000313" key="4">
    <source>
        <dbReference type="Proteomes" id="UP000238164"/>
    </source>
</evidence>
<dbReference type="EMBL" id="LT985188">
    <property type="protein sequence ID" value="SPD86257.1"/>
    <property type="molecule type" value="Genomic_DNA"/>
</dbReference>
<dbReference type="AlphaFoldDB" id="A0A2N9JDS0"/>
<feature type="compositionally biased region" description="Basic and acidic residues" evidence="1">
    <location>
        <begin position="1"/>
        <end position="10"/>
    </location>
</feature>
<proteinExistence type="predicted"/>
<dbReference type="GO" id="GO:0004722">
    <property type="term" value="F:protein serine/threonine phosphatase activity"/>
    <property type="evidence" value="ECO:0007669"/>
    <property type="project" value="InterPro"/>
</dbReference>
<dbReference type="InterPro" id="IPR001932">
    <property type="entry name" value="PPM-type_phosphatase-like_dom"/>
</dbReference>
<protein>
    <submittedName>
        <fullName evidence="3">Serine/threonine protein phosphatase PrpC (Modular protein)</fullName>
    </submittedName>
</protein>
<organism evidence="3 4">
    <name type="scientific">Micropruina glycogenica</name>
    <dbReference type="NCBI Taxonomy" id="75385"/>
    <lineage>
        <taxon>Bacteria</taxon>
        <taxon>Bacillati</taxon>
        <taxon>Actinomycetota</taxon>
        <taxon>Actinomycetes</taxon>
        <taxon>Propionibacteriales</taxon>
        <taxon>Nocardioidaceae</taxon>
        <taxon>Micropruina</taxon>
    </lineage>
</organism>
<dbReference type="SMART" id="SM00332">
    <property type="entry name" value="PP2Cc"/>
    <property type="match status" value="1"/>
</dbReference>
<sequence length="461" mass="47761">MTNDHPDTSSRRTPGPPNPTPAPAPSLDPSSRRTPGSPDRNPTAQPDPSSRRAPGSPDPNPAWPLWATDQRAGELAQQQPQPDAQEFSTLALAAPCPRCLKPVRPDERYCENCGWDVHPEVGALPGPSDSSEATVKLNRPQQSRPACVECGGQVDSDGYCQTCGTKAPSPRDRFEASPADWVGGVCDRGVVHARNEDAMALWAAPGDERNAVLVVCDGVTSSQDSDVASLAAAERARDVLAASQPAGLAVTASHDAALDAALVDAAAQANAAVLATTAADSVNAASCTFAAAVVHGDRVHWASLGDSRIYVLGAESVQLSTDDSVAEELIRAGSSRHDAETGPQAHAITRWLGRDADDIVPRTGTHQVTGDSWLVVCSDGLWNYASEPSALAAQVATAAEPGGSPTQIAARLVKWANAQGGKDNVTVALARLTATLNEAAGADEAPATAVQPAPPIVEEKI</sequence>
<feature type="region of interest" description="Disordered" evidence="1">
    <location>
        <begin position="1"/>
        <end position="85"/>
    </location>
</feature>
<reference evidence="3 4" key="1">
    <citation type="submission" date="2018-02" db="EMBL/GenBank/DDBJ databases">
        <authorList>
            <person name="Cohen D.B."/>
            <person name="Kent A.D."/>
        </authorList>
    </citation>
    <scope>NUCLEOTIDE SEQUENCE [LARGE SCALE GENOMIC DNA]</scope>
    <source>
        <strain evidence="3">1</strain>
    </source>
</reference>
<keyword evidence="4" id="KW-1185">Reference proteome</keyword>
<evidence type="ECO:0000259" key="2">
    <source>
        <dbReference type="PROSITE" id="PS51746"/>
    </source>
</evidence>
<dbReference type="PROSITE" id="PS51746">
    <property type="entry name" value="PPM_2"/>
    <property type="match status" value="1"/>
</dbReference>
<dbReference type="PANTHER" id="PTHR47992">
    <property type="entry name" value="PROTEIN PHOSPHATASE"/>
    <property type="match status" value="1"/>
</dbReference>
<gene>
    <name evidence="3" type="ORF">MPLG2_1221</name>
</gene>
<feature type="region of interest" description="Disordered" evidence="1">
    <location>
        <begin position="442"/>
        <end position="461"/>
    </location>
</feature>
<dbReference type="Pfam" id="PF13672">
    <property type="entry name" value="PP2C_2"/>
    <property type="match status" value="1"/>
</dbReference>
<evidence type="ECO:0000256" key="1">
    <source>
        <dbReference type="SAM" id="MobiDB-lite"/>
    </source>
</evidence>
<dbReference type="KEGG" id="mgg:MPLG2_1221"/>
<dbReference type="InterPro" id="IPR036457">
    <property type="entry name" value="PPM-type-like_dom_sf"/>
</dbReference>
<dbReference type="Gene3D" id="3.60.40.10">
    <property type="entry name" value="PPM-type phosphatase domain"/>
    <property type="match status" value="1"/>
</dbReference>
<dbReference type="SUPFAM" id="SSF81606">
    <property type="entry name" value="PP2C-like"/>
    <property type="match status" value="1"/>
</dbReference>
<feature type="domain" description="PPM-type phosphatase" evidence="2">
    <location>
        <begin position="181"/>
        <end position="432"/>
    </location>
</feature>
<feature type="compositionally biased region" description="Pro residues" evidence="1">
    <location>
        <begin position="14"/>
        <end position="26"/>
    </location>
</feature>
<dbReference type="Proteomes" id="UP000238164">
    <property type="component" value="Chromosome 1"/>
</dbReference>
<dbReference type="CDD" id="cd00143">
    <property type="entry name" value="PP2Cc"/>
    <property type="match status" value="1"/>
</dbReference>
<dbReference type="SMART" id="SM00331">
    <property type="entry name" value="PP2C_SIG"/>
    <property type="match status" value="1"/>
</dbReference>
<name>A0A2N9JDS0_9ACTN</name>
<evidence type="ECO:0000313" key="3">
    <source>
        <dbReference type="EMBL" id="SPD86257.1"/>
    </source>
</evidence>
<accession>A0A2N9JDS0</accession>
<dbReference type="InterPro" id="IPR015655">
    <property type="entry name" value="PP2C"/>
</dbReference>